<dbReference type="CDD" id="cd07185">
    <property type="entry name" value="OmpA_C-like"/>
    <property type="match status" value="1"/>
</dbReference>
<proteinExistence type="inferred from homology"/>
<evidence type="ECO:0000256" key="1">
    <source>
        <dbReference type="ARBA" id="ARBA00004162"/>
    </source>
</evidence>
<dbReference type="Pfam" id="PF00691">
    <property type="entry name" value="OmpA"/>
    <property type="match status" value="1"/>
</dbReference>
<comment type="caution">
    <text evidence="10">The sequence shown here is derived from an EMBL/GenBank/DDBJ whole genome shotgun (WGS) entry which is preliminary data.</text>
</comment>
<keyword evidence="4 8" id="KW-0812">Transmembrane</keyword>
<evidence type="ECO:0000259" key="9">
    <source>
        <dbReference type="PROSITE" id="PS51123"/>
    </source>
</evidence>
<dbReference type="InterPro" id="IPR050330">
    <property type="entry name" value="Bact_OuterMem_StrucFunc"/>
</dbReference>
<keyword evidence="11" id="KW-1185">Reference proteome</keyword>
<dbReference type="PROSITE" id="PS51123">
    <property type="entry name" value="OMPA_2"/>
    <property type="match status" value="1"/>
</dbReference>
<accession>A0ABT1N9S6</accession>
<keyword evidence="6 7" id="KW-0472">Membrane</keyword>
<evidence type="ECO:0000256" key="6">
    <source>
        <dbReference type="ARBA" id="ARBA00023136"/>
    </source>
</evidence>
<organism evidence="10 11">
    <name type="scientific">Lutispora saccharofermentans</name>
    <dbReference type="NCBI Taxonomy" id="3024236"/>
    <lineage>
        <taxon>Bacteria</taxon>
        <taxon>Bacillati</taxon>
        <taxon>Bacillota</taxon>
        <taxon>Clostridia</taxon>
        <taxon>Lutisporales</taxon>
        <taxon>Lutisporaceae</taxon>
        <taxon>Lutispora</taxon>
    </lineage>
</organism>
<dbReference type="InterPro" id="IPR036737">
    <property type="entry name" value="OmpA-like_sf"/>
</dbReference>
<dbReference type="Gene3D" id="3.30.1330.60">
    <property type="entry name" value="OmpA-like domain"/>
    <property type="match status" value="1"/>
</dbReference>
<feature type="transmembrane region" description="Helical" evidence="8">
    <location>
        <begin position="20"/>
        <end position="40"/>
    </location>
</feature>
<evidence type="ECO:0000256" key="4">
    <source>
        <dbReference type="ARBA" id="ARBA00022692"/>
    </source>
</evidence>
<dbReference type="Proteomes" id="UP001651880">
    <property type="component" value="Unassembled WGS sequence"/>
</dbReference>
<sequence>MARRKTEDIKKGAPEWMSTYGDLVTLLLCFFVLLFSFSTIDNNKFKAIIQSMQGSLGVLDSGTVVKMEPLINTFPGDTNDEEEEFKKINEQVNDFIRENNLEKSVTLVLDERGLLIRLLDATLFDSGKAEIKDEAKYIIEKISDVIKESGKSIRIEGHTDNVPINTGKYPSNWELSTARAVNVLKYLIELKDIEPWRLSAVGYGEYHPIDTNDAVDGRQKNRRVDIMILKTETNGIGPDQ</sequence>
<comment type="similarity">
    <text evidence="2">Belongs to the MotB family.</text>
</comment>
<reference evidence="10 11" key="1">
    <citation type="submission" date="2021-10" db="EMBL/GenBank/DDBJ databases">
        <title>Lutispora strain m25 sp. nov., a thermophilic, non-spore-forming bacterium isolated from a lab-scale methanogenic bioreactor digesting anaerobic sludge.</title>
        <authorList>
            <person name="El Houari A."/>
            <person name="Mcdonald J."/>
        </authorList>
    </citation>
    <scope>NUCLEOTIDE SEQUENCE [LARGE SCALE GENOMIC DNA]</scope>
    <source>
        <strain evidence="11">m25</strain>
    </source>
</reference>
<evidence type="ECO:0000256" key="2">
    <source>
        <dbReference type="ARBA" id="ARBA00008914"/>
    </source>
</evidence>
<dbReference type="SUPFAM" id="SSF103088">
    <property type="entry name" value="OmpA-like"/>
    <property type="match status" value="1"/>
</dbReference>
<feature type="domain" description="OmpA-like" evidence="9">
    <location>
        <begin position="111"/>
        <end position="232"/>
    </location>
</feature>
<evidence type="ECO:0000256" key="7">
    <source>
        <dbReference type="PROSITE-ProRule" id="PRU00473"/>
    </source>
</evidence>
<dbReference type="RefSeq" id="WP_255225507.1">
    <property type="nucleotide sequence ID" value="NZ_JAJEKE010000001.1"/>
</dbReference>
<protein>
    <submittedName>
        <fullName evidence="10">OmpA family protein</fullName>
    </submittedName>
</protein>
<keyword evidence="5 8" id="KW-1133">Transmembrane helix</keyword>
<gene>
    <name evidence="10" type="ORF">LJD61_00305</name>
</gene>
<evidence type="ECO:0000313" key="10">
    <source>
        <dbReference type="EMBL" id="MCQ1527992.1"/>
    </source>
</evidence>
<comment type="subcellular location">
    <subcellularLocation>
        <location evidence="1">Cell membrane</location>
        <topology evidence="1">Single-pass membrane protein</topology>
    </subcellularLocation>
</comment>
<name>A0ABT1N9S6_9FIRM</name>
<evidence type="ECO:0000256" key="5">
    <source>
        <dbReference type="ARBA" id="ARBA00022989"/>
    </source>
</evidence>
<dbReference type="EMBL" id="JAJEKE010000001">
    <property type="protein sequence ID" value="MCQ1527992.1"/>
    <property type="molecule type" value="Genomic_DNA"/>
</dbReference>
<dbReference type="InterPro" id="IPR025713">
    <property type="entry name" value="MotB-like_N_dom"/>
</dbReference>
<dbReference type="InterPro" id="IPR006665">
    <property type="entry name" value="OmpA-like"/>
</dbReference>
<dbReference type="Pfam" id="PF13677">
    <property type="entry name" value="MotB_plug"/>
    <property type="match status" value="1"/>
</dbReference>
<evidence type="ECO:0000256" key="8">
    <source>
        <dbReference type="SAM" id="Phobius"/>
    </source>
</evidence>
<evidence type="ECO:0000256" key="3">
    <source>
        <dbReference type="ARBA" id="ARBA00022475"/>
    </source>
</evidence>
<evidence type="ECO:0000313" key="11">
    <source>
        <dbReference type="Proteomes" id="UP001651880"/>
    </source>
</evidence>
<keyword evidence="3" id="KW-1003">Cell membrane</keyword>
<dbReference type="PANTHER" id="PTHR30329">
    <property type="entry name" value="STATOR ELEMENT OF FLAGELLAR MOTOR COMPLEX"/>
    <property type="match status" value="1"/>
</dbReference>
<dbReference type="PANTHER" id="PTHR30329:SF21">
    <property type="entry name" value="LIPOPROTEIN YIAD-RELATED"/>
    <property type="match status" value="1"/>
</dbReference>